<evidence type="ECO:0000313" key="1">
    <source>
        <dbReference type="EMBL" id="EEG88889.1"/>
    </source>
</evidence>
<comment type="caution">
    <text evidence="1">The sequence shown here is derived from an EMBL/GenBank/DDBJ whole genome shotgun (WGS) entry which is preliminary data.</text>
</comment>
<organism evidence="1 2">
    <name type="scientific">Coprococcus comes ATCC 27758</name>
    <dbReference type="NCBI Taxonomy" id="470146"/>
    <lineage>
        <taxon>Bacteria</taxon>
        <taxon>Bacillati</taxon>
        <taxon>Bacillota</taxon>
        <taxon>Clostridia</taxon>
        <taxon>Lachnospirales</taxon>
        <taxon>Lachnospiraceae</taxon>
        <taxon>Coprococcus</taxon>
    </lineage>
</organism>
<dbReference type="EMBL" id="ABVR01000042">
    <property type="protein sequence ID" value="EEG88889.1"/>
    <property type="molecule type" value="Genomic_DNA"/>
</dbReference>
<dbReference type="Proteomes" id="UP000003793">
    <property type="component" value="Unassembled WGS sequence"/>
</dbReference>
<dbReference type="HOGENOM" id="CLU_375410_0_0_9"/>
<proteinExistence type="predicted"/>
<evidence type="ECO:0000313" key="2">
    <source>
        <dbReference type="Proteomes" id="UP000003793"/>
    </source>
</evidence>
<accession>C0BCT8</accession>
<sequence length="739" mass="74294">MDNGRCIVTGNTLADLELTGGEVDLGLLAVLIGHLRGGGPVLVQGEGIDGIPVLAGIGAILMLDLTAETVIAECRELAGAVEVDEDGDPIGVRTVALGGLDCVVHVVMGVLDAVTVPIVLTRGEAGFDAPVLETDCSDVLALGKLEVGHLKVLGLGGGHVGFPKLPAGVINLAAVFAKGFGIGLVGEPRVAVSVGKGLVGTGFVGVIGWCLIGLVPDVHLAVYGGDTDGLAVIVIGVLRLVVAVLELAGWVDADMAASQVEVCGVGDLHAGGRGLRVDCAGALDGVVAGLQGGDIHALGAERLIDGLRLVAAAGRVLDCRHGMAAGRGTGVLVVAGGVEGHADIWCCIELPGADVVHVTGECLGGDRGEEVADSLAGIVRQLDLDGANTGRSEFEIERTGALIVGPHVHIAGVLDAVRDDGIDRAVFQRLAGGLVLGENDLRVGGEDIDLGGSVLGDIPVHAVLGDLDADAVLCALVCSCIEQLDTGGSDFELALLVLLGVLLRHIDETGGIVEHESVAHLGVGVVLGGAPIGKGGTGDAGAGVADIVVGILVEVIENCMADCICSQRVCMIRHAIAIVVGPEVIERGVREDIGVDDRGGHGEYILLLQLVAESDVLGIGVLLDIGLLVDSLVGLTLLDLHGLEDGGAVRTVLVEHGGNGGAAGHLEGADPVLERDGGGIVIGVIEDGEAVGEIPVGGRGLDCDRLADIHRNGLGVVVPADKRQAAVLGIGEGDGCRLS</sequence>
<gene>
    <name evidence="1" type="ORF">COPCOM_02979</name>
</gene>
<protein>
    <submittedName>
        <fullName evidence="1">Uncharacterized protein</fullName>
    </submittedName>
</protein>
<reference evidence="1 2" key="1">
    <citation type="submission" date="2009-02" db="EMBL/GenBank/DDBJ databases">
        <authorList>
            <person name="Fulton L."/>
            <person name="Clifton S."/>
            <person name="Fulton B."/>
            <person name="Xu J."/>
            <person name="Minx P."/>
            <person name="Pepin K.H."/>
            <person name="Johnson M."/>
            <person name="Bhonagiri V."/>
            <person name="Nash W.E."/>
            <person name="Mardis E.R."/>
            <person name="Wilson R.K."/>
        </authorList>
    </citation>
    <scope>NUCLEOTIDE SEQUENCE [LARGE SCALE GENOMIC DNA]</scope>
    <source>
        <strain evidence="1 2">ATCC 27758</strain>
    </source>
</reference>
<dbReference type="AlphaFoldDB" id="C0BCT8"/>
<reference evidence="1 2" key="2">
    <citation type="submission" date="2009-03" db="EMBL/GenBank/DDBJ databases">
        <title>Draft genome sequence of Coprococcus comes (ATCC 27758).</title>
        <authorList>
            <person name="Sudarsanam P."/>
            <person name="Ley R."/>
            <person name="Guruge J."/>
            <person name="Turnbaugh P.J."/>
            <person name="Mahowald M."/>
            <person name="Liep D."/>
            <person name="Gordon J."/>
        </authorList>
    </citation>
    <scope>NUCLEOTIDE SEQUENCE [LARGE SCALE GENOMIC DNA]</scope>
    <source>
        <strain evidence="1 2">ATCC 27758</strain>
    </source>
</reference>
<name>C0BCT8_9FIRM</name>